<protein>
    <recommendedName>
        <fullName evidence="3">S-layer protein C-terminal domain-containing protein</fullName>
    </recommendedName>
</protein>
<feature type="compositionally biased region" description="Low complexity" evidence="1">
    <location>
        <begin position="338"/>
        <end position="358"/>
    </location>
</feature>
<name>A0A837RII9_9LACO</name>
<proteinExistence type="predicted"/>
<evidence type="ECO:0000313" key="4">
    <source>
        <dbReference type="EMBL" id="KRK43349.1"/>
    </source>
</evidence>
<dbReference type="Pfam" id="PF03217">
    <property type="entry name" value="SlpA"/>
    <property type="match status" value="2"/>
</dbReference>
<evidence type="ECO:0000259" key="3">
    <source>
        <dbReference type="Pfam" id="PF03217"/>
    </source>
</evidence>
<evidence type="ECO:0000256" key="1">
    <source>
        <dbReference type="SAM" id="MobiDB-lite"/>
    </source>
</evidence>
<dbReference type="EMBL" id="AZDB01000008">
    <property type="protein sequence ID" value="KRK43349.1"/>
    <property type="molecule type" value="Genomic_DNA"/>
</dbReference>
<feature type="region of interest" description="Disordered" evidence="1">
    <location>
        <begin position="338"/>
        <end position="364"/>
    </location>
</feature>
<feature type="region of interest" description="Disordered" evidence="1">
    <location>
        <begin position="98"/>
        <end position="117"/>
    </location>
</feature>
<comment type="caution">
    <text evidence="4">The sequence shown here is derived from an EMBL/GenBank/DDBJ whole genome shotgun (WGS) entry which is preliminary data.</text>
</comment>
<dbReference type="RefSeq" id="WP_057867072.1">
    <property type="nucleotide sequence ID" value="NZ_AZDB01000008.1"/>
</dbReference>
<dbReference type="AlphaFoldDB" id="A0A837RII9"/>
<dbReference type="InterPro" id="IPR024968">
    <property type="entry name" value="SlpA_C_lactobacillus"/>
</dbReference>
<feature type="signal peptide" evidence="2">
    <location>
        <begin position="1"/>
        <end position="27"/>
    </location>
</feature>
<organism evidence="4 5">
    <name type="scientific">Companilactobacillus crustorum JCM 15951</name>
    <dbReference type="NCBI Taxonomy" id="1423737"/>
    <lineage>
        <taxon>Bacteria</taxon>
        <taxon>Bacillati</taxon>
        <taxon>Bacillota</taxon>
        <taxon>Bacilli</taxon>
        <taxon>Lactobacillales</taxon>
        <taxon>Lactobacillaceae</taxon>
        <taxon>Companilactobacillus</taxon>
    </lineage>
</organism>
<gene>
    <name evidence="4" type="ORF">FD26_GL002025</name>
</gene>
<accession>A0A837RII9</accession>
<feature type="domain" description="S-layer protein C-terminal" evidence="3">
    <location>
        <begin position="136"/>
        <end position="173"/>
    </location>
</feature>
<sequence length="447" mass="47047">MRIIRNRTSKILAASAVAIMLAPAALSAMPQQTVSANAVGTVSTTTPVYDSTGKANGVTLPGGSQWQLGQQITLNGVAHYQVGNNEYIPASVVTNVTGQSNSEDDTNTVGRYVSDNPDTGKTAVANTTLHIVDAYGNDTGATLPAGSAWKIGSILHANKMTYYQVGTNQFISTSDVTVENPTTTISDPYISTDANYGKTVTVKSAANVVNDNATATGVVLPVGSQWRIADFLFVNGKTYYKVATNEWISEDDITITGPATGSNGSYITNDSSNAGQTATTTATLKVLNGSGVPTGATLPSGTRWVLGPEVLHYDKQLFYQVATNEFVSAMYLNSDAGTSTSTSTSTTNTNTSANANSSLPTPGNGLTATMTKNQKVYNTSTNAYGQVLPAGSTWKIGSLVVNKYGSYWGQVSSNEWVWISAVQLNSGLNLKNNSYYEPDFATNVVDQ</sequence>
<evidence type="ECO:0000313" key="5">
    <source>
        <dbReference type="Proteomes" id="UP000050964"/>
    </source>
</evidence>
<reference evidence="4 5" key="1">
    <citation type="journal article" date="2015" name="Genome Announc.">
        <title>Expanding the biotechnology potential of lactobacilli through comparative genomics of 213 strains and associated genera.</title>
        <authorList>
            <person name="Sun Z."/>
            <person name="Harris H.M."/>
            <person name="McCann A."/>
            <person name="Guo C."/>
            <person name="Argimon S."/>
            <person name="Zhang W."/>
            <person name="Yang X."/>
            <person name="Jeffery I.B."/>
            <person name="Cooney J.C."/>
            <person name="Kagawa T.F."/>
            <person name="Liu W."/>
            <person name="Song Y."/>
            <person name="Salvetti E."/>
            <person name="Wrobel A."/>
            <person name="Rasinkangas P."/>
            <person name="Parkhill J."/>
            <person name="Rea M.C."/>
            <person name="O'Sullivan O."/>
            <person name="Ritari J."/>
            <person name="Douillard F.P."/>
            <person name="Paul Ross R."/>
            <person name="Yang R."/>
            <person name="Briner A.E."/>
            <person name="Felis G.E."/>
            <person name="de Vos W.M."/>
            <person name="Barrangou R."/>
            <person name="Klaenhammer T.R."/>
            <person name="Caufield P.W."/>
            <person name="Cui Y."/>
            <person name="Zhang H."/>
            <person name="O'Toole P.W."/>
        </authorList>
    </citation>
    <scope>NUCLEOTIDE SEQUENCE [LARGE SCALE GENOMIC DNA]</scope>
    <source>
        <strain evidence="4 5">JCM 15951</strain>
    </source>
</reference>
<feature type="domain" description="S-layer protein C-terminal" evidence="3">
    <location>
        <begin position="42"/>
        <end position="91"/>
    </location>
</feature>
<keyword evidence="2" id="KW-0732">Signal</keyword>
<evidence type="ECO:0000256" key="2">
    <source>
        <dbReference type="SAM" id="SignalP"/>
    </source>
</evidence>
<feature type="chain" id="PRO_5038534650" description="S-layer protein C-terminal domain-containing protein" evidence="2">
    <location>
        <begin position="28"/>
        <end position="447"/>
    </location>
</feature>
<dbReference type="Proteomes" id="UP000050964">
    <property type="component" value="Unassembled WGS sequence"/>
</dbReference>